<dbReference type="InterPro" id="IPR027385">
    <property type="entry name" value="Beta-barrel_OMP"/>
</dbReference>
<evidence type="ECO:0000256" key="2">
    <source>
        <dbReference type="SAM" id="SignalP"/>
    </source>
</evidence>
<feature type="chain" id="PRO_5019040803" description="Outer membrane protein beta-barrel domain-containing protein" evidence="2">
    <location>
        <begin position="30"/>
        <end position="207"/>
    </location>
</feature>
<dbReference type="Pfam" id="PF13505">
    <property type="entry name" value="OMP_b-brl"/>
    <property type="match status" value="1"/>
</dbReference>
<proteinExistence type="predicted"/>
<organism evidence="4 5">
    <name type="scientific">Pseudidiomarina aquimaris</name>
    <dbReference type="NCBI Taxonomy" id="641841"/>
    <lineage>
        <taxon>Bacteria</taxon>
        <taxon>Pseudomonadati</taxon>
        <taxon>Pseudomonadota</taxon>
        <taxon>Gammaproteobacteria</taxon>
        <taxon>Alteromonadales</taxon>
        <taxon>Idiomarinaceae</taxon>
        <taxon>Pseudidiomarina</taxon>
    </lineage>
</organism>
<reference evidence="5" key="1">
    <citation type="journal article" date="2018" name="Front. Microbiol.">
        <title>Genome-Based Analysis Reveals the Taxonomy and Diversity of the Family Idiomarinaceae.</title>
        <authorList>
            <person name="Liu Y."/>
            <person name="Lai Q."/>
            <person name="Shao Z."/>
        </authorList>
    </citation>
    <scope>NUCLEOTIDE SEQUENCE [LARGE SCALE GENOMIC DNA]</scope>
    <source>
        <strain evidence="5">SW15</strain>
    </source>
</reference>
<evidence type="ECO:0000256" key="1">
    <source>
        <dbReference type="ARBA" id="ARBA00022729"/>
    </source>
</evidence>
<accession>A0A432XHX9</accession>
<keyword evidence="1 2" id="KW-0732">Signal</keyword>
<dbReference type="InterPro" id="IPR011250">
    <property type="entry name" value="OMP/PagP_B-barrel"/>
</dbReference>
<sequence length="207" mass="22774">MEEVMKKITAKLATLSLVVGSVSAPVALASESPVYDYFSAYYQLVEVDENETGIDAEPDGFGIEFSKQFNDFMYVIASYDDVSGDYQVGTFNYDVDTQLLMAGVGFKYSASRYTDLFFEPSVVYAEADVAGFDDDDTGFGAKAGFTHAFNPAFHLKGYLRHVNVLDEDTNSYGAEARILFSDSVHGILAAEANSDEKLYRAGVSFRF</sequence>
<dbReference type="SUPFAM" id="SSF56925">
    <property type="entry name" value="OMPA-like"/>
    <property type="match status" value="1"/>
</dbReference>
<feature type="signal peptide" evidence="2">
    <location>
        <begin position="1"/>
        <end position="29"/>
    </location>
</feature>
<gene>
    <name evidence="4" type="ORF">CWE21_06765</name>
</gene>
<dbReference type="AlphaFoldDB" id="A0A432XHX9"/>
<evidence type="ECO:0000313" key="4">
    <source>
        <dbReference type="EMBL" id="RUO48242.1"/>
    </source>
</evidence>
<evidence type="ECO:0000259" key="3">
    <source>
        <dbReference type="Pfam" id="PF13505"/>
    </source>
</evidence>
<name>A0A432XHX9_9GAMM</name>
<feature type="domain" description="Outer membrane protein beta-barrel" evidence="3">
    <location>
        <begin position="15"/>
        <end position="171"/>
    </location>
</feature>
<evidence type="ECO:0000313" key="5">
    <source>
        <dbReference type="Proteomes" id="UP000286678"/>
    </source>
</evidence>
<dbReference type="Gene3D" id="2.40.160.20">
    <property type="match status" value="1"/>
</dbReference>
<keyword evidence="5" id="KW-1185">Reference proteome</keyword>
<comment type="caution">
    <text evidence="4">The sequence shown here is derived from an EMBL/GenBank/DDBJ whole genome shotgun (WGS) entry which is preliminary data.</text>
</comment>
<dbReference type="EMBL" id="PIPT01000004">
    <property type="protein sequence ID" value="RUO48242.1"/>
    <property type="molecule type" value="Genomic_DNA"/>
</dbReference>
<dbReference type="Proteomes" id="UP000286678">
    <property type="component" value="Unassembled WGS sequence"/>
</dbReference>
<protein>
    <recommendedName>
        <fullName evidence="3">Outer membrane protein beta-barrel domain-containing protein</fullName>
    </recommendedName>
</protein>